<protein>
    <submittedName>
        <fullName evidence="1">CLUMA_CG020453, isoform A</fullName>
    </submittedName>
</protein>
<sequence>MAVFVTCIIVRIGTVTLTLVCRLYSTARTRYRAEIAELHDSFLSSLGKRLRISASAFKHKTKRLLLLSALHMRALT</sequence>
<dbReference type="EMBL" id="CVRI01000072">
    <property type="protein sequence ID" value="CRL07485.1"/>
    <property type="molecule type" value="Genomic_DNA"/>
</dbReference>
<accession>A0A1J1J505</accession>
<dbReference type="Proteomes" id="UP000183832">
    <property type="component" value="Unassembled WGS sequence"/>
</dbReference>
<evidence type="ECO:0000313" key="1">
    <source>
        <dbReference type="EMBL" id="CRL07485.1"/>
    </source>
</evidence>
<keyword evidence="2" id="KW-1185">Reference proteome</keyword>
<proteinExistence type="predicted"/>
<name>A0A1J1J505_9DIPT</name>
<dbReference type="AlphaFoldDB" id="A0A1J1J505"/>
<reference evidence="1 2" key="1">
    <citation type="submission" date="2015-04" db="EMBL/GenBank/DDBJ databases">
        <authorList>
            <person name="Syromyatnikov M.Y."/>
            <person name="Popov V.N."/>
        </authorList>
    </citation>
    <scope>NUCLEOTIDE SEQUENCE [LARGE SCALE GENOMIC DNA]</scope>
</reference>
<evidence type="ECO:0000313" key="2">
    <source>
        <dbReference type="Proteomes" id="UP000183832"/>
    </source>
</evidence>
<organism evidence="1 2">
    <name type="scientific">Clunio marinus</name>
    <dbReference type="NCBI Taxonomy" id="568069"/>
    <lineage>
        <taxon>Eukaryota</taxon>
        <taxon>Metazoa</taxon>
        <taxon>Ecdysozoa</taxon>
        <taxon>Arthropoda</taxon>
        <taxon>Hexapoda</taxon>
        <taxon>Insecta</taxon>
        <taxon>Pterygota</taxon>
        <taxon>Neoptera</taxon>
        <taxon>Endopterygota</taxon>
        <taxon>Diptera</taxon>
        <taxon>Nematocera</taxon>
        <taxon>Chironomoidea</taxon>
        <taxon>Chironomidae</taxon>
        <taxon>Clunio</taxon>
    </lineage>
</organism>
<gene>
    <name evidence="1" type="ORF">CLUMA_CG020453</name>
</gene>